<sequence length="135" mass="14206">MGGSRAEALSHGECLDLLERAGVGRVVYTKHAMPAIDLVGYTMRDGAVIIRSSGDSELPAALRNAVVAFQADRFSSDLTAGWTVSVVGHATEISDRAELARLSGAALTPWATSPADRFHKITVKLASGTRIGDGR</sequence>
<dbReference type="Proteomes" id="UP000741013">
    <property type="component" value="Unassembled WGS sequence"/>
</dbReference>
<gene>
    <name evidence="1" type="ORF">JOM49_008309</name>
</gene>
<dbReference type="EMBL" id="JAGGMS010000001">
    <property type="protein sequence ID" value="MBP2186783.1"/>
    <property type="molecule type" value="Genomic_DNA"/>
</dbReference>
<reference evidence="1 2" key="1">
    <citation type="submission" date="2021-03" db="EMBL/GenBank/DDBJ databases">
        <title>Sequencing the genomes of 1000 actinobacteria strains.</title>
        <authorList>
            <person name="Klenk H.-P."/>
        </authorList>
    </citation>
    <scope>NUCLEOTIDE SEQUENCE [LARGE SCALE GENOMIC DNA]</scope>
    <source>
        <strain evidence="1 2">DSM 45510</strain>
    </source>
</reference>
<dbReference type="InterPro" id="IPR012349">
    <property type="entry name" value="Split_barrel_FMN-bd"/>
</dbReference>
<dbReference type="Pfam" id="PF12900">
    <property type="entry name" value="Pyridox_ox_2"/>
    <property type="match status" value="1"/>
</dbReference>
<organism evidence="1 2">
    <name type="scientific">Amycolatopsis magusensis</name>
    <dbReference type="NCBI Taxonomy" id="882444"/>
    <lineage>
        <taxon>Bacteria</taxon>
        <taxon>Bacillati</taxon>
        <taxon>Actinomycetota</taxon>
        <taxon>Actinomycetes</taxon>
        <taxon>Pseudonocardiales</taxon>
        <taxon>Pseudonocardiaceae</taxon>
        <taxon>Amycolatopsis</taxon>
    </lineage>
</organism>
<protein>
    <submittedName>
        <fullName evidence="1">Nitroimidazol reductase NimA-like FMN-containing flavoprotein (Pyridoxamine 5'-phosphate oxidase superfamily)</fullName>
    </submittedName>
</protein>
<name>A0ABS4Q528_9PSEU</name>
<accession>A0ABS4Q528</accession>
<keyword evidence="2" id="KW-1185">Reference proteome</keyword>
<evidence type="ECO:0000313" key="2">
    <source>
        <dbReference type="Proteomes" id="UP000741013"/>
    </source>
</evidence>
<dbReference type="InterPro" id="IPR024747">
    <property type="entry name" value="Pyridox_Oxase-rel"/>
</dbReference>
<dbReference type="Gene3D" id="2.30.110.10">
    <property type="entry name" value="Electron Transport, Fmn-binding Protein, Chain A"/>
    <property type="match status" value="1"/>
</dbReference>
<evidence type="ECO:0000313" key="1">
    <source>
        <dbReference type="EMBL" id="MBP2186783.1"/>
    </source>
</evidence>
<dbReference type="RefSeq" id="WP_209670090.1">
    <property type="nucleotide sequence ID" value="NZ_JAGGMS010000001.1"/>
</dbReference>
<dbReference type="SUPFAM" id="SSF50475">
    <property type="entry name" value="FMN-binding split barrel"/>
    <property type="match status" value="1"/>
</dbReference>
<proteinExistence type="predicted"/>
<comment type="caution">
    <text evidence="1">The sequence shown here is derived from an EMBL/GenBank/DDBJ whole genome shotgun (WGS) entry which is preliminary data.</text>
</comment>